<feature type="domain" description="Glycosyltransferase subfamily 4-like N-terminal" evidence="1">
    <location>
        <begin position="20"/>
        <end position="177"/>
    </location>
</feature>
<protein>
    <submittedName>
        <fullName evidence="2">Glycosyltransferase</fullName>
    </submittedName>
</protein>
<gene>
    <name evidence="2" type="ORF">GTP38_17685</name>
</gene>
<dbReference type="Pfam" id="PF13692">
    <property type="entry name" value="Glyco_trans_1_4"/>
    <property type="match status" value="1"/>
</dbReference>
<dbReference type="Gene3D" id="3.40.50.2000">
    <property type="entry name" value="Glycogen Phosphorylase B"/>
    <property type="match status" value="2"/>
</dbReference>
<dbReference type="InterPro" id="IPR028098">
    <property type="entry name" value="Glyco_trans_4-like_N"/>
</dbReference>
<dbReference type="CDD" id="cd03808">
    <property type="entry name" value="GT4_CapM-like"/>
    <property type="match status" value="1"/>
</dbReference>
<dbReference type="Pfam" id="PF13579">
    <property type="entry name" value="Glyco_trans_4_4"/>
    <property type="match status" value="1"/>
</dbReference>
<name>A0ABW9VAZ9_9BURK</name>
<dbReference type="SUPFAM" id="SSF53756">
    <property type="entry name" value="UDP-Glycosyltransferase/glycogen phosphorylase"/>
    <property type="match status" value="1"/>
</dbReference>
<dbReference type="PANTHER" id="PTHR12526">
    <property type="entry name" value="GLYCOSYLTRANSFERASE"/>
    <property type="match status" value="1"/>
</dbReference>
<sequence>MKVVVLAGLARSLSNFRGKLLLALTQTGAEVHAVAPELSDDATTSAAMANMGVHCHDVPLLRTGLNPWQDGRTLLAMIGRLRQVRPTHFLAYTIKPVIYGTVAAWIAGVPQRTALITGLGYAFNAEARGLRGVLQRLLRLMYRFALGRATRVIFQNPDDRALFIELGLVDSDKTVVVNGSGIPLDDFAQQPLPSSEGCHFLLIARLLGDKGIHEYIKAARLVKQRHPNTAVFHLVGWIDSNPAAIKQSDLDSWIAEGLIQFHGKLSDVRPPLAACHVYVLPSYREGTPRTVLEAMATGRAVITTDAPGCRETVTDGENGYLVPVADADALATAMLRFLDQPALISSMGQRGREIAVDKYDVHKVNAHMLNHMGVNL</sequence>
<keyword evidence="3" id="KW-1185">Reference proteome</keyword>
<dbReference type="Proteomes" id="UP000449678">
    <property type="component" value="Unassembled WGS sequence"/>
</dbReference>
<reference evidence="2 3" key="1">
    <citation type="submission" date="2019-12" db="EMBL/GenBank/DDBJ databases">
        <title>Novel species isolated from a subtropical stream in China.</title>
        <authorList>
            <person name="Lu H."/>
        </authorList>
    </citation>
    <scope>NUCLEOTIDE SEQUENCE [LARGE SCALE GENOMIC DNA]</scope>
    <source>
        <strain evidence="2 3">FT94W</strain>
    </source>
</reference>
<dbReference type="PANTHER" id="PTHR12526:SF638">
    <property type="entry name" value="SPORE COAT PROTEIN SA"/>
    <property type="match status" value="1"/>
</dbReference>
<evidence type="ECO:0000313" key="2">
    <source>
        <dbReference type="EMBL" id="MYM36166.1"/>
    </source>
</evidence>
<evidence type="ECO:0000313" key="3">
    <source>
        <dbReference type="Proteomes" id="UP000449678"/>
    </source>
</evidence>
<organism evidence="2 3">
    <name type="scientific">Duganella lactea</name>
    <dbReference type="NCBI Taxonomy" id="2692173"/>
    <lineage>
        <taxon>Bacteria</taxon>
        <taxon>Pseudomonadati</taxon>
        <taxon>Pseudomonadota</taxon>
        <taxon>Betaproteobacteria</taxon>
        <taxon>Burkholderiales</taxon>
        <taxon>Oxalobacteraceae</taxon>
        <taxon>Telluria group</taxon>
        <taxon>Duganella</taxon>
    </lineage>
</organism>
<proteinExistence type="predicted"/>
<comment type="caution">
    <text evidence="2">The sequence shown here is derived from an EMBL/GenBank/DDBJ whole genome shotgun (WGS) entry which is preliminary data.</text>
</comment>
<evidence type="ECO:0000259" key="1">
    <source>
        <dbReference type="Pfam" id="PF13579"/>
    </source>
</evidence>
<accession>A0ABW9VAZ9</accession>
<dbReference type="EMBL" id="WWCO01000012">
    <property type="protein sequence ID" value="MYM36166.1"/>
    <property type="molecule type" value="Genomic_DNA"/>
</dbReference>